<keyword evidence="3" id="KW-1185">Reference proteome</keyword>
<accession>A0ABR3FGD2</accession>
<proteinExistence type="predicted"/>
<comment type="caution">
    <text evidence="2">The sequence shown here is derived from an EMBL/GenBank/DDBJ whole genome shotgun (WGS) entry which is preliminary data.</text>
</comment>
<evidence type="ECO:0000256" key="1">
    <source>
        <dbReference type="SAM" id="MobiDB-lite"/>
    </source>
</evidence>
<evidence type="ECO:0000313" key="3">
    <source>
        <dbReference type="Proteomes" id="UP001465976"/>
    </source>
</evidence>
<reference evidence="2 3" key="1">
    <citation type="submission" date="2024-02" db="EMBL/GenBank/DDBJ databases">
        <title>A draft genome for the cacao thread blight pathogen Marasmius crinis-equi.</title>
        <authorList>
            <person name="Cohen S.P."/>
            <person name="Baruah I.K."/>
            <person name="Amoako-Attah I."/>
            <person name="Bukari Y."/>
            <person name="Meinhardt L.W."/>
            <person name="Bailey B.A."/>
        </authorList>
    </citation>
    <scope>NUCLEOTIDE SEQUENCE [LARGE SCALE GENOMIC DNA]</scope>
    <source>
        <strain evidence="2 3">GH-76</strain>
    </source>
</reference>
<dbReference type="Proteomes" id="UP001465976">
    <property type="component" value="Unassembled WGS sequence"/>
</dbReference>
<gene>
    <name evidence="2" type="ORF">V5O48_007609</name>
</gene>
<feature type="region of interest" description="Disordered" evidence="1">
    <location>
        <begin position="57"/>
        <end position="83"/>
    </location>
</feature>
<organism evidence="2 3">
    <name type="scientific">Marasmius crinis-equi</name>
    <dbReference type="NCBI Taxonomy" id="585013"/>
    <lineage>
        <taxon>Eukaryota</taxon>
        <taxon>Fungi</taxon>
        <taxon>Dikarya</taxon>
        <taxon>Basidiomycota</taxon>
        <taxon>Agaricomycotina</taxon>
        <taxon>Agaricomycetes</taxon>
        <taxon>Agaricomycetidae</taxon>
        <taxon>Agaricales</taxon>
        <taxon>Marasmiineae</taxon>
        <taxon>Marasmiaceae</taxon>
        <taxon>Marasmius</taxon>
    </lineage>
</organism>
<protein>
    <submittedName>
        <fullName evidence="2">Uncharacterized protein</fullName>
    </submittedName>
</protein>
<evidence type="ECO:0000313" key="2">
    <source>
        <dbReference type="EMBL" id="KAL0574347.1"/>
    </source>
</evidence>
<sequence>MAVQVQGGQGSTATLISPARDSSLTTVIITPGNELRVILIMFSGLYKETVVFRTSQRTQKKGADDVKPVARASRRHREENELPEISRAMLWKEKTVDR</sequence>
<name>A0ABR3FGD2_9AGAR</name>
<dbReference type="EMBL" id="JBAHYK010000406">
    <property type="protein sequence ID" value="KAL0574347.1"/>
    <property type="molecule type" value="Genomic_DNA"/>
</dbReference>